<evidence type="ECO:0000256" key="1">
    <source>
        <dbReference type="SAM" id="MobiDB-lite"/>
    </source>
</evidence>
<keyword evidence="2" id="KW-1133">Transmembrane helix</keyword>
<dbReference type="EMBL" id="ATLV01021180">
    <property type="status" value="NOT_ANNOTATED_CDS"/>
    <property type="molecule type" value="Genomic_DNA"/>
</dbReference>
<reference evidence="3 5" key="1">
    <citation type="journal article" date="2014" name="BMC Genomics">
        <title>Genome sequence of Anopheles sinensis provides insight into genetics basis of mosquito competence for malaria parasites.</title>
        <authorList>
            <person name="Zhou D."/>
            <person name="Zhang D."/>
            <person name="Ding G."/>
            <person name="Shi L."/>
            <person name="Hou Q."/>
            <person name="Ye Y."/>
            <person name="Xu Y."/>
            <person name="Zhou H."/>
            <person name="Xiong C."/>
            <person name="Li S."/>
            <person name="Yu J."/>
            <person name="Hong S."/>
            <person name="Yu X."/>
            <person name="Zou P."/>
            <person name="Chen C."/>
            <person name="Chang X."/>
            <person name="Wang W."/>
            <person name="Lv Y."/>
            <person name="Sun Y."/>
            <person name="Ma L."/>
            <person name="Shen B."/>
            <person name="Zhu C."/>
        </authorList>
    </citation>
    <scope>NUCLEOTIDE SEQUENCE [LARGE SCALE GENOMIC DNA]</scope>
</reference>
<dbReference type="EMBL" id="KE525314">
    <property type="protein sequence ID" value="KFB46101.1"/>
    <property type="molecule type" value="Genomic_DNA"/>
</dbReference>
<accession>A0A084W7A7</accession>
<name>A0A084W7A7_ANOSI</name>
<evidence type="ECO:0000313" key="3">
    <source>
        <dbReference type="EMBL" id="KFB46101.1"/>
    </source>
</evidence>
<protein>
    <submittedName>
        <fullName evidence="3 4">Uncharacterized protein</fullName>
    </submittedName>
</protein>
<sequence length="638" mass="71514">MASKVQFSSTRSNKQQRPPRPRSRERVPSTIQRSSIRARRAREIIRCISAPSLGRQSQRNVTPSPRRDNSACLVSNLTVIRRSVEEPSAVADEEVSQPPRKRRIAPCLWAQKLLLATTILSIVFSPVVGDVQPVKEGGMIFSHLGSCLVQQGILTTRFETDIDPMKDIGRMHHLRHELRTLHDKVSDHQSTDPTFANVIALIQQQATDAEREIWYTARGGRRVKRSGGLLGLVKGMLLGNDEVEDELHHIQTIEEVKNKQLFGALNTVSEKTAHLSRQFSNRTATLHAELDSANNEIKRALVRVRLMEHALLAHQVLESITNKYRMLRTEPVPPSDLSKVYSEMEAQLPQDVVLFEQGADIKAQQEDNKVIISVTCAVVQVDVYEVFRAYPVPDIRAGTIIVLENDLIAANGRQQHFVPRDLEKINRTHFITAQPVLDSQQTCCSEKLFNPASHERCITVGIKKPYAQLVHMHESNAVLYYVDDPGRVNLTCKGNEVTLESKVAIVTLDTGCVLRTDRQEIKATITSEPRTRFYHSQVGTQVPASVAARLEQIRVTGTELAYVILTILIIAIGAITVTIVYLKNMRVNIVEENSGVELSVVSVSEPSPIAPQRRKIKPPFRPRKYVIQGVDYEGENVA</sequence>
<feature type="compositionally biased region" description="Polar residues" evidence="1">
    <location>
        <begin position="1"/>
        <end position="16"/>
    </location>
</feature>
<feature type="transmembrane region" description="Helical" evidence="2">
    <location>
        <begin position="560"/>
        <end position="582"/>
    </location>
</feature>
<evidence type="ECO:0000313" key="5">
    <source>
        <dbReference type="Proteomes" id="UP000030765"/>
    </source>
</evidence>
<proteinExistence type="predicted"/>
<keyword evidence="5" id="KW-1185">Reference proteome</keyword>
<dbReference type="Proteomes" id="UP000030765">
    <property type="component" value="Unassembled WGS sequence"/>
</dbReference>
<feature type="region of interest" description="Disordered" evidence="1">
    <location>
        <begin position="1"/>
        <end position="37"/>
    </location>
</feature>
<gene>
    <name evidence="3" type="ORF">ZHAS_00014079</name>
</gene>
<dbReference type="AlphaFoldDB" id="A0A084W7A7"/>
<keyword evidence="2" id="KW-0472">Membrane</keyword>
<dbReference type="EnsemblMetazoa" id="ASIC014079-RA">
    <property type="protein sequence ID" value="ASIC014079-PA"/>
    <property type="gene ID" value="ASIC014079"/>
</dbReference>
<evidence type="ECO:0000313" key="4">
    <source>
        <dbReference type="EnsemblMetazoa" id="ASIC014079-PA"/>
    </source>
</evidence>
<evidence type="ECO:0000256" key="2">
    <source>
        <dbReference type="SAM" id="Phobius"/>
    </source>
</evidence>
<organism evidence="3">
    <name type="scientific">Anopheles sinensis</name>
    <name type="common">Mosquito</name>
    <dbReference type="NCBI Taxonomy" id="74873"/>
    <lineage>
        <taxon>Eukaryota</taxon>
        <taxon>Metazoa</taxon>
        <taxon>Ecdysozoa</taxon>
        <taxon>Arthropoda</taxon>
        <taxon>Hexapoda</taxon>
        <taxon>Insecta</taxon>
        <taxon>Pterygota</taxon>
        <taxon>Neoptera</taxon>
        <taxon>Endopterygota</taxon>
        <taxon>Diptera</taxon>
        <taxon>Nematocera</taxon>
        <taxon>Culicoidea</taxon>
        <taxon>Culicidae</taxon>
        <taxon>Anophelinae</taxon>
        <taxon>Anopheles</taxon>
    </lineage>
</organism>
<dbReference type="VEuPathDB" id="VectorBase:ASIC014079"/>
<keyword evidence="2" id="KW-0812">Transmembrane</keyword>
<reference evidence="4" key="2">
    <citation type="submission" date="2020-05" db="UniProtKB">
        <authorList>
            <consortium name="EnsemblMetazoa"/>
        </authorList>
    </citation>
    <scope>IDENTIFICATION</scope>
</reference>